<feature type="domain" description="HTH myb-type" evidence="10">
    <location>
        <begin position="67"/>
        <end position="121"/>
    </location>
</feature>
<evidence type="ECO:0000256" key="8">
    <source>
        <dbReference type="SAM" id="MobiDB-lite"/>
    </source>
</evidence>
<dbReference type="FunFam" id="1.10.10.60:FF:000269">
    <property type="entry name" value="Transcription factor MYB46"/>
    <property type="match status" value="1"/>
</dbReference>
<dbReference type="EMBL" id="CM004392">
    <property type="protein sequence ID" value="OAY48530.1"/>
    <property type="molecule type" value="Genomic_DNA"/>
</dbReference>
<dbReference type="Gramene" id="Manes.06G164800.1.v8.1">
    <property type="protein sequence ID" value="Manes.06G164800.1.v8.1.CDS"/>
    <property type="gene ID" value="Manes.06G164800.v8.1"/>
</dbReference>
<accession>A0A2C9VRH6</accession>
<dbReference type="Pfam" id="PF00249">
    <property type="entry name" value="Myb_DNA-binding"/>
    <property type="match status" value="2"/>
</dbReference>
<dbReference type="GO" id="GO:0000976">
    <property type="term" value="F:transcription cis-regulatory region binding"/>
    <property type="evidence" value="ECO:0000318"/>
    <property type="project" value="GO_Central"/>
</dbReference>
<dbReference type="Gene3D" id="1.10.10.60">
    <property type="entry name" value="Homeodomain-like"/>
    <property type="match status" value="2"/>
</dbReference>
<keyword evidence="3" id="KW-0805">Transcription regulation</keyword>
<evidence type="ECO:0000256" key="3">
    <source>
        <dbReference type="ARBA" id="ARBA00023015"/>
    </source>
</evidence>
<dbReference type="InterPro" id="IPR009057">
    <property type="entry name" value="Homeodomain-like_sf"/>
</dbReference>
<evidence type="ECO:0000259" key="9">
    <source>
        <dbReference type="PROSITE" id="PS50090"/>
    </source>
</evidence>
<evidence type="ECO:0000313" key="12">
    <source>
        <dbReference type="Proteomes" id="UP000091857"/>
    </source>
</evidence>
<evidence type="ECO:0000256" key="7">
    <source>
        <dbReference type="ARBA" id="ARBA00023242"/>
    </source>
</evidence>
<feature type="region of interest" description="Disordered" evidence="8">
    <location>
        <begin position="1"/>
        <end position="21"/>
    </location>
</feature>
<dbReference type="InterPro" id="IPR051953">
    <property type="entry name" value="Plant_SW-associated_TFs"/>
</dbReference>
<dbReference type="PANTHER" id="PTHR47997">
    <property type="entry name" value="MYB DOMAIN PROTEIN 55"/>
    <property type="match status" value="1"/>
</dbReference>
<dbReference type="OrthoDB" id="2143914at2759"/>
<dbReference type="OMA" id="FTTSNTH"/>
<keyword evidence="2" id="KW-0677">Repeat</keyword>
<feature type="region of interest" description="Disordered" evidence="8">
    <location>
        <begin position="124"/>
        <end position="143"/>
    </location>
</feature>
<name>A0A2C9VRH6_MANES</name>
<keyword evidence="4" id="KW-0238">DNA-binding</keyword>
<dbReference type="InterPro" id="IPR001005">
    <property type="entry name" value="SANT/Myb"/>
</dbReference>
<dbReference type="GO" id="GO:0045893">
    <property type="term" value="P:positive regulation of DNA-templated transcription"/>
    <property type="evidence" value="ECO:0007669"/>
    <property type="project" value="UniProtKB-ARBA"/>
</dbReference>
<sequence>MRKPEACGKNNNNNNKLRKGLWSPEEDDKLMNYMLNNGQGCWSDVARNAGLQRCGKSCRLRWINYLRPDLKRGAFSPQEEELIIHLHSLLGNRWSQIAARLPGRTDNEIKNFWNSTIKKRLKNLSSTASPNTSDSSSEPSKEATAASIGGGFISMQEQGMTPMYIYPSLSSSSSSNTSMQAMFLNQMMDPLPTFDHGLSMYGASVYFNNDASPCMTQIGVSGDHDFYGNQGILGSVNIGIEGELHIPPLESISIEENTKTEDMYDTNNNSKDPYSHVNRNNSICSNNNKAQNMAAGVGNLWQAGEELKVGDWDLEDLMKDVPSFPFLDFSS</sequence>
<dbReference type="FunFam" id="1.10.10.60:FF:000077">
    <property type="entry name" value="MYB transcription factor"/>
    <property type="match status" value="1"/>
</dbReference>
<dbReference type="GO" id="GO:0006355">
    <property type="term" value="P:regulation of DNA-templated transcription"/>
    <property type="evidence" value="ECO:0000318"/>
    <property type="project" value="GO_Central"/>
</dbReference>
<dbReference type="GO" id="GO:2000652">
    <property type="term" value="P:regulation of secondary cell wall biogenesis"/>
    <property type="evidence" value="ECO:0007669"/>
    <property type="project" value="UniProtKB-ARBA"/>
</dbReference>
<dbReference type="SMART" id="SM00717">
    <property type="entry name" value="SANT"/>
    <property type="match status" value="2"/>
</dbReference>
<evidence type="ECO:0000256" key="6">
    <source>
        <dbReference type="ARBA" id="ARBA00023163"/>
    </source>
</evidence>
<comment type="subcellular location">
    <subcellularLocation>
        <location evidence="1">Nucleus</location>
    </subcellularLocation>
</comment>
<evidence type="ECO:0000259" key="10">
    <source>
        <dbReference type="PROSITE" id="PS51294"/>
    </source>
</evidence>
<keyword evidence="7" id="KW-0539">Nucleus</keyword>
<evidence type="ECO:0000313" key="11">
    <source>
        <dbReference type="EMBL" id="OAY48530.1"/>
    </source>
</evidence>
<feature type="domain" description="Myb-like" evidence="9">
    <location>
        <begin position="14"/>
        <end position="66"/>
    </location>
</feature>
<evidence type="ECO:0000256" key="2">
    <source>
        <dbReference type="ARBA" id="ARBA00022737"/>
    </source>
</evidence>
<dbReference type="InterPro" id="IPR017930">
    <property type="entry name" value="Myb_dom"/>
</dbReference>
<proteinExistence type="predicted"/>
<dbReference type="STRING" id="3983.A0A2C9VRH6"/>
<feature type="domain" description="Myb-like" evidence="9">
    <location>
        <begin position="67"/>
        <end position="117"/>
    </location>
</feature>
<evidence type="ECO:0000256" key="5">
    <source>
        <dbReference type="ARBA" id="ARBA00023159"/>
    </source>
</evidence>
<evidence type="ECO:0000256" key="4">
    <source>
        <dbReference type="ARBA" id="ARBA00023125"/>
    </source>
</evidence>
<dbReference type="Proteomes" id="UP000091857">
    <property type="component" value="Chromosome 6"/>
</dbReference>
<dbReference type="PROSITE" id="PS51294">
    <property type="entry name" value="HTH_MYB"/>
    <property type="match status" value="2"/>
</dbReference>
<keyword evidence="12" id="KW-1185">Reference proteome</keyword>
<protein>
    <submittedName>
        <fullName evidence="11">Uncharacterized protein</fullName>
    </submittedName>
</protein>
<feature type="compositionally biased region" description="Low complexity" evidence="8">
    <location>
        <begin position="125"/>
        <end position="138"/>
    </location>
</feature>
<dbReference type="SUPFAM" id="SSF46689">
    <property type="entry name" value="Homeodomain-like"/>
    <property type="match status" value="1"/>
</dbReference>
<reference evidence="12" key="1">
    <citation type="journal article" date="2016" name="Nat. Biotechnol.">
        <title>Sequencing wild and cultivated cassava and related species reveals extensive interspecific hybridization and genetic diversity.</title>
        <authorList>
            <person name="Bredeson J.V."/>
            <person name="Lyons J.B."/>
            <person name="Prochnik S.E."/>
            <person name="Wu G.A."/>
            <person name="Ha C.M."/>
            <person name="Edsinger-Gonzales E."/>
            <person name="Grimwood J."/>
            <person name="Schmutz J."/>
            <person name="Rabbi I.Y."/>
            <person name="Egesi C."/>
            <person name="Nauluvula P."/>
            <person name="Lebot V."/>
            <person name="Ndunguru J."/>
            <person name="Mkamilo G."/>
            <person name="Bart R.S."/>
            <person name="Setter T.L."/>
            <person name="Gleadow R.M."/>
            <person name="Kulakow P."/>
            <person name="Ferguson M.E."/>
            <person name="Rounsley S."/>
            <person name="Rokhsar D.S."/>
        </authorList>
    </citation>
    <scope>NUCLEOTIDE SEQUENCE [LARGE SCALE GENOMIC DNA]</scope>
    <source>
        <strain evidence="12">cv. AM560-2</strain>
    </source>
</reference>
<dbReference type="AlphaFoldDB" id="A0A2C9VRH6"/>
<evidence type="ECO:0000256" key="1">
    <source>
        <dbReference type="ARBA" id="ARBA00004123"/>
    </source>
</evidence>
<dbReference type="CDD" id="cd00167">
    <property type="entry name" value="SANT"/>
    <property type="match status" value="2"/>
</dbReference>
<keyword evidence="6" id="KW-0804">Transcription</keyword>
<dbReference type="PROSITE" id="PS50090">
    <property type="entry name" value="MYB_LIKE"/>
    <property type="match status" value="2"/>
</dbReference>
<comment type="caution">
    <text evidence="11">The sequence shown here is derived from an EMBL/GenBank/DDBJ whole genome shotgun (WGS) entry which is preliminary data.</text>
</comment>
<organism evidence="11 12">
    <name type="scientific">Manihot esculenta</name>
    <name type="common">Cassava</name>
    <name type="synonym">Jatropha manihot</name>
    <dbReference type="NCBI Taxonomy" id="3983"/>
    <lineage>
        <taxon>Eukaryota</taxon>
        <taxon>Viridiplantae</taxon>
        <taxon>Streptophyta</taxon>
        <taxon>Embryophyta</taxon>
        <taxon>Tracheophyta</taxon>
        <taxon>Spermatophyta</taxon>
        <taxon>Magnoliopsida</taxon>
        <taxon>eudicotyledons</taxon>
        <taxon>Gunneridae</taxon>
        <taxon>Pentapetalae</taxon>
        <taxon>rosids</taxon>
        <taxon>fabids</taxon>
        <taxon>Malpighiales</taxon>
        <taxon>Euphorbiaceae</taxon>
        <taxon>Crotonoideae</taxon>
        <taxon>Manihoteae</taxon>
        <taxon>Manihot</taxon>
    </lineage>
</organism>
<dbReference type="SMR" id="A0A2C9VRH6"/>
<feature type="domain" description="HTH myb-type" evidence="10">
    <location>
        <begin position="14"/>
        <end position="66"/>
    </location>
</feature>
<dbReference type="GO" id="GO:0005634">
    <property type="term" value="C:nucleus"/>
    <property type="evidence" value="ECO:0000318"/>
    <property type="project" value="GO_Central"/>
</dbReference>
<gene>
    <name evidence="11" type="ORF">MANES_06G164800v8</name>
</gene>
<keyword evidence="5" id="KW-0010">Activator</keyword>
<dbReference type="PANTHER" id="PTHR47997:SF44">
    <property type="entry name" value="TRANSCRIPTION FACTOR MYB46"/>
    <property type="match status" value="1"/>
</dbReference>